<organism evidence="1 2">
    <name type="scientific">Vitis vinifera</name>
    <name type="common">Grape</name>
    <dbReference type="NCBI Taxonomy" id="29760"/>
    <lineage>
        <taxon>Eukaryota</taxon>
        <taxon>Viridiplantae</taxon>
        <taxon>Streptophyta</taxon>
        <taxon>Embryophyta</taxon>
        <taxon>Tracheophyta</taxon>
        <taxon>Spermatophyta</taxon>
        <taxon>Magnoliopsida</taxon>
        <taxon>eudicotyledons</taxon>
        <taxon>Gunneridae</taxon>
        <taxon>Pentapetalae</taxon>
        <taxon>rosids</taxon>
        <taxon>Vitales</taxon>
        <taxon>Vitaceae</taxon>
        <taxon>Viteae</taxon>
        <taxon>Vitis</taxon>
    </lineage>
</organism>
<name>A0A438KQ46_VITVI</name>
<proteinExistence type="predicted"/>
<dbReference type="EMBL" id="QGNW01000001">
    <property type="protein sequence ID" value="RVX23331.1"/>
    <property type="molecule type" value="Genomic_DNA"/>
</dbReference>
<evidence type="ECO:0000313" key="1">
    <source>
        <dbReference type="EMBL" id="RVX23331.1"/>
    </source>
</evidence>
<gene>
    <name evidence="1" type="ORF">CK203_000427</name>
</gene>
<sequence length="422" mass="48651">MDSGGGEGGRGFDVLSKMQDLRHYLVGCSKEEVHVDETWVKILGLPLFLCDKGFFKEFGDASGGFVAVDEDTANCCKLQWVRVLLKTRGLVLAHKKRKAPFYKLTCFLSATLRMRMMFACCSRRDLRLRFPPRPTIIDEALVEEALCFLEKEDLNERINYDIETGDLIEGVPTKGSFGKLLVFSRFVGMPIEGFDSEILALLQRLESRKKGRSPHLGKKKETKVQHMSEMLVRKLGVGRFLNWETVDWRGQFGGILVFWDNRVLELPKMEMSVHSLSWRFKNCDDNFIWVFFGVYGPVSRADKEELFPRERRNCSRISSTMKHFSEIIEEFHLRDLPLAGESHFNGLSQKLLPKPTSDHASILLDGCGIRNGKTPFSFESMWLKEEGFKDLVRRWWTSYTFNGSFSHIFVDKLKTLKQDLKT</sequence>
<dbReference type="Proteomes" id="UP000288805">
    <property type="component" value="Unassembled WGS sequence"/>
</dbReference>
<reference evidence="1 2" key="1">
    <citation type="journal article" date="2018" name="PLoS Genet.">
        <title>Population sequencing reveals clonal diversity and ancestral inbreeding in the grapevine cultivar Chardonnay.</title>
        <authorList>
            <person name="Roach M.J."/>
            <person name="Johnson D.L."/>
            <person name="Bohlmann J."/>
            <person name="van Vuuren H.J."/>
            <person name="Jones S.J."/>
            <person name="Pretorius I.S."/>
            <person name="Schmidt S.A."/>
            <person name="Borneman A.R."/>
        </authorList>
    </citation>
    <scope>NUCLEOTIDE SEQUENCE [LARGE SCALE GENOMIC DNA]</scope>
    <source>
        <strain evidence="2">cv. Chardonnay</strain>
        <tissue evidence="1">Leaf</tissue>
    </source>
</reference>
<evidence type="ECO:0000313" key="2">
    <source>
        <dbReference type="Proteomes" id="UP000288805"/>
    </source>
</evidence>
<protein>
    <submittedName>
        <fullName evidence="1">Uncharacterized protein</fullName>
    </submittedName>
</protein>
<comment type="caution">
    <text evidence="1">The sequence shown here is derived from an EMBL/GenBank/DDBJ whole genome shotgun (WGS) entry which is preliminary data.</text>
</comment>
<accession>A0A438KQ46</accession>
<dbReference type="AlphaFoldDB" id="A0A438KQ46"/>